<reference evidence="1 2" key="1">
    <citation type="submission" date="2023-08" db="EMBL/GenBank/DDBJ databases">
        <title>The draft genome sequence of Paracraurococcus sp. LOR1-02.</title>
        <authorList>
            <person name="Kingkaew E."/>
            <person name="Tanasupawat S."/>
        </authorList>
    </citation>
    <scope>NUCLEOTIDE SEQUENCE [LARGE SCALE GENOMIC DNA]</scope>
    <source>
        <strain evidence="1 2">LOR1-02</strain>
    </source>
</reference>
<organism evidence="1 2">
    <name type="scientific">Paracraurococcus lichenis</name>
    <dbReference type="NCBI Taxonomy" id="3064888"/>
    <lineage>
        <taxon>Bacteria</taxon>
        <taxon>Pseudomonadati</taxon>
        <taxon>Pseudomonadota</taxon>
        <taxon>Alphaproteobacteria</taxon>
        <taxon>Acetobacterales</taxon>
        <taxon>Roseomonadaceae</taxon>
        <taxon>Paracraurococcus</taxon>
    </lineage>
</organism>
<sequence length="275" mass="29777">MRELTLTPAVVRYRRERWATPSGETVLAPLPAGIVGGFGPGLRRFLLVAHAQGQVTTERLASLLAGIGLEISKRQVVRLLTSRLDDLVAEDQAVLRAGLASARWVTVDDTAARHARQDVFTTQIGDARFTAFRSGASKSRLAFLSVLRAGHGEYTINAAALEYMRSRALAGPVVEQLAVHPAKVFADEAAWTAHLATLGTDRLAVTPEPVRIATEGALWGTIQAHGLLPGTVIVSDDAGQFRLGEHALCWVHAERLVHKLVPANDQQRRAVELTR</sequence>
<dbReference type="Proteomes" id="UP001243009">
    <property type="component" value="Unassembled WGS sequence"/>
</dbReference>
<evidence type="ECO:0000313" key="2">
    <source>
        <dbReference type="Proteomes" id="UP001243009"/>
    </source>
</evidence>
<protein>
    <recommendedName>
        <fullName evidence="3">Transposase</fullName>
    </recommendedName>
</protein>
<accession>A0ABT9EEL5</accession>
<evidence type="ECO:0008006" key="3">
    <source>
        <dbReference type="Google" id="ProtNLM"/>
    </source>
</evidence>
<evidence type="ECO:0000313" key="1">
    <source>
        <dbReference type="EMBL" id="MDO9714315.1"/>
    </source>
</evidence>
<dbReference type="EMBL" id="JAUTWS010000211">
    <property type="protein sequence ID" value="MDO9714315.1"/>
    <property type="molecule type" value="Genomic_DNA"/>
</dbReference>
<feature type="non-terminal residue" evidence="1">
    <location>
        <position position="275"/>
    </location>
</feature>
<keyword evidence="2" id="KW-1185">Reference proteome</keyword>
<gene>
    <name evidence="1" type="ORF">Q7A36_38845</name>
</gene>
<proteinExistence type="predicted"/>
<name>A0ABT9EEL5_9PROT</name>
<comment type="caution">
    <text evidence="1">The sequence shown here is derived from an EMBL/GenBank/DDBJ whole genome shotgun (WGS) entry which is preliminary data.</text>
</comment>